<dbReference type="PANTHER" id="PTHR11941:SF54">
    <property type="entry name" value="ENOYL-COA HYDRATASE, MITOCHONDRIAL"/>
    <property type="match status" value="1"/>
</dbReference>
<feature type="compositionally biased region" description="Polar residues" evidence="1">
    <location>
        <begin position="259"/>
        <end position="276"/>
    </location>
</feature>
<protein>
    <recommendedName>
        <fullName evidence="4">Enoyl-CoA hydratase</fullName>
    </recommendedName>
</protein>
<evidence type="ECO:0008006" key="4">
    <source>
        <dbReference type="Google" id="ProtNLM"/>
    </source>
</evidence>
<dbReference type="Gene3D" id="3.90.226.10">
    <property type="entry name" value="2-enoyl-CoA Hydratase, Chain A, domain 1"/>
    <property type="match status" value="1"/>
</dbReference>
<dbReference type="GO" id="GO:0003824">
    <property type="term" value="F:catalytic activity"/>
    <property type="evidence" value="ECO:0007669"/>
    <property type="project" value="UniProtKB-ARBA"/>
</dbReference>
<feature type="region of interest" description="Disordered" evidence="1">
    <location>
        <begin position="258"/>
        <end position="285"/>
    </location>
</feature>
<dbReference type="GO" id="GO:0006635">
    <property type="term" value="P:fatty acid beta-oxidation"/>
    <property type="evidence" value="ECO:0007669"/>
    <property type="project" value="TreeGrafter"/>
</dbReference>
<dbReference type="SUPFAM" id="SSF52096">
    <property type="entry name" value="ClpP/crotonase"/>
    <property type="match status" value="1"/>
</dbReference>
<reference evidence="2" key="1">
    <citation type="submission" date="2021-02" db="EMBL/GenBank/DDBJ databases">
        <authorList>
            <person name="Nowell W R."/>
        </authorList>
    </citation>
    <scope>NUCLEOTIDE SEQUENCE</scope>
</reference>
<gene>
    <name evidence="2" type="ORF">JBS370_LOCUS949</name>
</gene>
<name>A0A818JJ87_9BILA</name>
<dbReference type="Proteomes" id="UP000663836">
    <property type="component" value="Unassembled WGS sequence"/>
</dbReference>
<feature type="compositionally biased region" description="Basic and acidic residues" evidence="1">
    <location>
        <begin position="441"/>
        <end position="502"/>
    </location>
</feature>
<dbReference type="CDD" id="cd06558">
    <property type="entry name" value="crotonase-like"/>
    <property type="match status" value="1"/>
</dbReference>
<dbReference type="InterPro" id="IPR029045">
    <property type="entry name" value="ClpP/crotonase-like_dom_sf"/>
</dbReference>
<feature type="compositionally biased region" description="Basic and acidic residues" evidence="1">
    <location>
        <begin position="312"/>
        <end position="331"/>
    </location>
</feature>
<evidence type="ECO:0000313" key="3">
    <source>
        <dbReference type="Proteomes" id="UP000663836"/>
    </source>
</evidence>
<feature type="region of interest" description="Disordered" evidence="1">
    <location>
        <begin position="437"/>
        <end position="507"/>
    </location>
</feature>
<dbReference type="InterPro" id="IPR001753">
    <property type="entry name" value="Enoyl-CoA_hydra/iso"/>
</dbReference>
<dbReference type="Gene3D" id="6.10.140.1430">
    <property type="match status" value="1"/>
</dbReference>
<evidence type="ECO:0000256" key="1">
    <source>
        <dbReference type="SAM" id="MobiDB-lite"/>
    </source>
</evidence>
<proteinExistence type="predicted"/>
<dbReference type="PANTHER" id="PTHR11941">
    <property type="entry name" value="ENOYL-COA HYDRATASE-RELATED"/>
    <property type="match status" value="1"/>
</dbReference>
<sequence length="526" mass="56863">MSESFFTKEYASGLILFNIIDKSSHIGCITINNPSKRNAISRQMWLDLSNLLDDCLLNYKTIRVLILTGQGQISFCSGADLSEKEDEDIDHTIPNIRIKLLQFPLPIIAKINGYCLGGGLALAMHVDIRIACQNALFSIPAVKLGLPCPKDIIDRLIKLVGESHAKMILYTGDRISAQQAYSIGLIQYVTDNHDSLDQYVFDLARKISCNAPLSVRSIKLMIENRNDDLAIKNVIDACRNSNDIIEGRNAFREKREANFQGQKTGEQLKQDAQQKGTELKQQAEQKGAEVKEKAGAAADAAKGKLDEVKDAANKKADELKPKVNEKVEQAKETGAQLADSASKKADEVKDGAENTTNTLLETAIHAKDVTVEKVQELGHTVVETVQNIPEAAANAASFVGEKLTVAGQWAAEKASEVGTATMQSAQDAIHSLTGLAGEASAKAEETADKAKEKGAELKEQASDKIDEGKKKANELASDAQKKGQELKQDAQQKAGKNEHQSDVHVSATVSFSPTKLAALAAASGIF</sequence>
<dbReference type="AlphaFoldDB" id="A0A818JJ87"/>
<dbReference type="Pfam" id="PF00378">
    <property type="entry name" value="ECH_1"/>
    <property type="match status" value="1"/>
</dbReference>
<accession>A0A818JJ87</accession>
<feature type="compositionally biased region" description="Basic and acidic residues" evidence="1">
    <location>
        <begin position="341"/>
        <end position="350"/>
    </location>
</feature>
<organism evidence="2 3">
    <name type="scientific">Rotaria sordida</name>
    <dbReference type="NCBI Taxonomy" id="392033"/>
    <lineage>
        <taxon>Eukaryota</taxon>
        <taxon>Metazoa</taxon>
        <taxon>Spiralia</taxon>
        <taxon>Gnathifera</taxon>
        <taxon>Rotifera</taxon>
        <taxon>Eurotatoria</taxon>
        <taxon>Bdelloidea</taxon>
        <taxon>Philodinida</taxon>
        <taxon>Philodinidae</taxon>
        <taxon>Rotaria</taxon>
    </lineage>
</organism>
<dbReference type="EMBL" id="CAJOBD010000028">
    <property type="protein sequence ID" value="CAF3542885.1"/>
    <property type="molecule type" value="Genomic_DNA"/>
</dbReference>
<evidence type="ECO:0000313" key="2">
    <source>
        <dbReference type="EMBL" id="CAF3542885.1"/>
    </source>
</evidence>
<feature type="region of interest" description="Disordered" evidence="1">
    <location>
        <begin position="312"/>
        <end position="350"/>
    </location>
</feature>
<comment type="caution">
    <text evidence="2">The sequence shown here is derived from an EMBL/GenBank/DDBJ whole genome shotgun (WGS) entry which is preliminary data.</text>
</comment>